<feature type="region of interest" description="Disordered" evidence="1">
    <location>
        <begin position="1"/>
        <end position="70"/>
    </location>
</feature>
<feature type="transmembrane region" description="Helical" evidence="2">
    <location>
        <begin position="78"/>
        <end position="97"/>
    </location>
</feature>
<evidence type="ECO:0000313" key="4">
    <source>
        <dbReference type="Proteomes" id="UP001595908"/>
    </source>
</evidence>
<dbReference type="Proteomes" id="UP001595908">
    <property type="component" value="Unassembled WGS sequence"/>
</dbReference>
<accession>A0ABV9VAK8</accession>
<protein>
    <submittedName>
        <fullName evidence="3">Uncharacterized protein</fullName>
    </submittedName>
</protein>
<feature type="compositionally biased region" description="Basic and acidic residues" evidence="1">
    <location>
        <begin position="60"/>
        <end position="70"/>
    </location>
</feature>
<feature type="compositionally biased region" description="Acidic residues" evidence="1">
    <location>
        <begin position="33"/>
        <end position="43"/>
    </location>
</feature>
<dbReference type="RefSeq" id="WP_244299996.1">
    <property type="nucleotide sequence ID" value="NZ_CAKMXI010000003.1"/>
</dbReference>
<comment type="caution">
    <text evidence="3">The sequence shown here is derived from an EMBL/GenBank/DDBJ whole genome shotgun (WGS) entry which is preliminary data.</text>
</comment>
<dbReference type="EMBL" id="JBHSJE010000004">
    <property type="protein sequence ID" value="MFC4980212.1"/>
    <property type="molecule type" value="Genomic_DNA"/>
</dbReference>
<keyword evidence="2" id="KW-0472">Membrane</keyword>
<dbReference type="GeneID" id="31231147"/>
<keyword evidence="4" id="KW-1185">Reference proteome</keyword>
<gene>
    <name evidence="3" type="ORF">ACFPL4_17945</name>
</gene>
<evidence type="ECO:0000313" key="3">
    <source>
        <dbReference type="EMBL" id="MFC4980212.1"/>
    </source>
</evidence>
<keyword evidence="2" id="KW-0812">Transmembrane</keyword>
<keyword evidence="2" id="KW-1133">Transmembrane helix</keyword>
<organism evidence="3 4">
    <name type="scientific">Streptomyces atroolivaceus</name>
    <dbReference type="NCBI Taxonomy" id="66869"/>
    <lineage>
        <taxon>Bacteria</taxon>
        <taxon>Bacillati</taxon>
        <taxon>Actinomycetota</taxon>
        <taxon>Actinomycetes</taxon>
        <taxon>Kitasatosporales</taxon>
        <taxon>Streptomycetaceae</taxon>
        <taxon>Streptomyces</taxon>
    </lineage>
</organism>
<evidence type="ECO:0000256" key="1">
    <source>
        <dbReference type="SAM" id="MobiDB-lite"/>
    </source>
</evidence>
<name>A0ABV9VAK8_STRAZ</name>
<evidence type="ECO:0000256" key="2">
    <source>
        <dbReference type="SAM" id="Phobius"/>
    </source>
</evidence>
<proteinExistence type="predicted"/>
<reference evidence="4" key="1">
    <citation type="journal article" date="2019" name="Int. J. Syst. Evol. Microbiol.">
        <title>The Global Catalogue of Microorganisms (GCM) 10K type strain sequencing project: providing services to taxonomists for standard genome sequencing and annotation.</title>
        <authorList>
            <consortium name="The Broad Institute Genomics Platform"/>
            <consortium name="The Broad Institute Genome Sequencing Center for Infectious Disease"/>
            <person name="Wu L."/>
            <person name="Ma J."/>
        </authorList>
    </citation>
    <scope>NUCLEOTIDE SEQUENCE [LARGE SCALE GENOMIC DNA]</scope>
    <source>
        <strain evidence="4">ICMP 257</strain>
    </source>
</reference>
<sequence length="103" mass="10861">MEESPLAGRLAGEGRARPGRSLTPQEAASSEAAADEVPPDPDPVEVPVFTPPPEAFPEPARPRQREALDEPAVRQVRGVSLGSGIALVGLGLGFLAIRMRRTN</sequence>